<organism evidence="1">
    <name type="scientific">Arundo donax</name>
    <name type="common">Giant reed</name>
    <name type="synonym">Donax arundinaceus</name>
    <dbReference type="NCBI Taxonomy" id="35708"/>
    <lineage>
        <taxon>Eukaryota</taxon>
        <taxon>Viridiplantae</taxon>
        <taxon>Streptophyta</taxon>
        <taxon>Embryophyta</taxon>
        <taxon>Tracheophyta</taxon>
        <taxon>Spermatophyta</taxon>
        <taxon>Magnoliopsida</taxon>
        <taxon>Liliopsida</taxon>
        <taxon>Poales</taxon>
        <taxon>Poaceae</taxon>
        <taxon>PACMAD clade</taxon>
        <taxon>Arundinoideae</taxon>
        <taxon>Arundineae</taxon>
        <taxon>Arundo</taxon>
    </lineage>
</organism>
<name>A0A0A8YD15_ARUDO</name>
<reference evidence="1" key="2">
    <citation type="journal article" date="2015" name="Data Brief">
        <title>Shoot transcriptome of the giant reed, Arundo donax.</title>
        <authorList>
            <person name="Barrero R.A."/>
            <person name="Guerrero F.D."/>
            <person name="Moolhuijzen P."/>
            <person name="Goolsby J.A."/>
            <person name="Tidwell J."/>
            <person name="Bellgard S.E."/>
            <person name="Bellgard M.I."/>
        </authorList>
    </citation>
    <scope>NUCLEOTIDE SEQUENCE</scope>
    <source>
        <tissue evidence="1">Shoot tissue taken approximately 20 cm above the soil surface</tissue>
    </source>
</reference>
<sequence>MYWSVAFRLEYLLP</sequence>
<proteinExistence type="predicted"/>
<protein>
    <submittedName>
        <fullName evidence="1">Uncharacterized protein</fullName>
    </submittedName>
</protein>
<dbReference type="EMBL" id="GBRH01273914">
    <property type="protein sequence ID" value="JAD23981.1"/>
    <property type="molecule type" value="Transcribed_RNA"/>
</dbReference>
<evidence type="ECO:0000313" key="1">
    <source>
        <dbReference type="EMBL" id="JAD23981.1"/>
    </source>
</evidence>
<accession>A0A0A8YD15</accession>
<reference evidence="1" key="1">
    <citation type="submission" date="2014-09" db="EMBL/GenBank/DDBJ databases">
        <authorList>
            <person name="Magalhaes I.L.F."/>
            <person name="Oliveira U."/>
            <person name="Santos F.R."/>
            <person name="Vidigal T.H.D.A."/>
            <person name="Brescovit A.D."/>
            <person name="Santos A.J."/>
        </authorList>
    </citation>
    <scope>NUCLEOTIDE SEQUENCE</scope>
    <source>
        <tissue evidence="1">Shoot tissue taken approximately 20 cm above the soil surface</tissue>
    </source>
</reference>